<keyword evidence="1" id="KW-0677">Repeat</keyword>
<dbReference type="InterPro" id="IPR036318">
    <property type="entry name" value="FAD-bd_PCMH-like_sf"/>
</dbReference>
<protein>
    <recommendedName>
        <fullName evidence="4">Transporter-associated domain-containing protein</fullName>
    </recommendedName>
</protein>
<dbReference type="Gene3D" id="3.30.465.10">
    <property type="match status" value="1"/>
</dbReference>
<feature type="region of interest" description="Disordered" evidence="3">
    <location>
        <begin position="34"/>
        <end position="53"/>
    </location>
</feature>
<evidence type="ECO:0000313" key="6">
    <source>
        <dbReference type="Proteomes" id="UP001165190"/>
    </source>
</evidence>
<dbReference type="EMBL" id="BSYR01000019">
    <property type="protein sequence ID" value="GMI83662.1"/>
    <property type="molecule type" value="Genomic_DNA"/>
</dbReference>
<dbReference type="PANTHER" id="PTHR22777:SF17">
    <property type="entry name" value="UPF0053 PROTEIN SLL0260"/>
    <property type="match status" value="1"/>
</dbReference>
<dbReference type="AlphaFoldDB" id="A0A9W7HUG4"/>
<dbReference type="Proteomes" id="UP001165190">
    <property type="component" value="Unassembled WGS sequence"/>
</dbReference>
<comment type="caution">
    <text evidence="5">The sequence shown here is derived from an EMBL/GenBank/DDBJ whole genome shotgun (WGS) entry which is preliminary data.</text>
</comment>
<proteinExistence type="predicted"/>
<evidence type="ECO:0000256" key="3">
    <source>
        <dbReference type="SAM" id="MobiDB-lite"/>
    </source>
</evidence>
<dbReference type="Pfam" id="PF03471">
    <property type="entry name" value="CorC_HlyC"/>
    <property type="match status" value="1"/>
</dbReference>
<dbReference type="InterPro" id="IPR016169">
    <property type="entry name" value="FAD-bd_PCMH_sub2"/>
</dbReference>
<keyword evidence="2" id="KW-0129">CBS domain</keyword>
<keyword evidence="6" id="KW-1185">Reference proteome</keyword>
<dbReference type="PANTHER" id="PTHR22777">
    <property type="entry name" value="HEMOLYSIN-RELATED"/>
    <property type="match status" value="1"/>
</dbReference>
<reference evidence="5" key="1">
    <citation type="submission" date="2023-05" db="EMBL/GenBank/DDBJ databases">
        <title>Genome and transcriptome analyses reveal genes involved in the formation of fine ridges on petal epidermal cells in Hibiscus trionum.</title>
        <authorList>
            <person name="Koshimizu S."/>
            <person name="Masuda S."/>
            <person name="Ishii T."/>
            <person name="Shirasu K."/>
            <person name="Hoshino A."/>
            <person name="Arita M."/>
        </authorList>
    </citation>
    <scope>NUCLEOTIDE SEQUENCE</scope>
    <source>
        <strain evidence="5">Hamamatsu line</strain>
    </source>
</reference>
<dbReference type="SUPFAM" id="SSF56176">
    <property type="entry name" value="FAD-binding/transporter-associated domain-like"/>
    <property type="match status" value="1"/>
</dbReference>
<gene>
    <name evidence="5" type="ORF">HRI_002035500</name>
</gene>
<name>A0A9W7HUG4_HIBTR</name>
<accession>A0A9W7HUG4</accession>
<feature type="domain" description="Transporter-associated" evidence="4">
    <location>
        <begin position="1"/>
        <end position="33"/>
    </location>
</feature>
<dbReference type="InterPro" id="IPR005170">
    <property type="entry name" value="Transptr-assoc_dom"/>
</dbReference>
<evidence type="ECO:0000256" key="1">
    <source>
        <dbReference type="ARBA" id="ARBA00022737"/>
    </source>
</evidence>
<dbReference type="GO" id="GO:0050660">
    <property type="term" value="F:flavin adenine dinucleotide binding"/>
    <property type="evidence" value="ECO:0007669"/>
    <property type="project" value="InterPro"/>
</dbReference>
<dbReference type="OrthoDB" id="1732737at2759"/>
<evidence type="ECO:0000256" key="2">
    <source>
        <dbReference type="ARBA" id="ARBA00023122"/>
    </source>
</evidence>
<evidence type="ECO:0000259" key="4">
    <source>
        <dbReference type="Pfam" id="PF03471"/>
    </source>
</evidence>
<organism evidence="5 6">
    <name type="scientific">Hibiscus trionum</name>
    <name type="common">Flower of an hour</name>
    <dbReference type="NCBI Taxonomy" id="183268"/>
    <lineage>
        <taxon>Eukaryota</taxon>
        <taxon>Viridiplantae</taxon>
        <taxon>Streptophyta</taxon>
        <taxon>Embryophyta</taxon>
        <taxon>Tracheophyta</taxon>
        <taxon>Spermatophyta</taxon>
        <taxon>Magnoliopsida</taxon>
        <taxon>eudicotyledons</taxon>
        <taxon>Gunneridae</taxon>
        <taxon>Pentapetalae</taxon>
        <taxon>rosids</taxon>
        <taxon>malvids</taxon>
        <taxon>Malvales</taxon>
        <taxon>Malvaceae</taxon>
        <taxon>Malvoideae</taxon>
        <taxon>Hibiscus</taxon>
    </lineage>
</organism>
<sequence>MPEEHQYETVSGFVCEAFGYIPRTGESVKVVLERGNEEEGDENSEAASDRQDLKEKHQIYKLEVWFEPFRDMHSY</sequence>
<evidence type="ECO:0000313" key="5">
    <source>
        <dbReference type="EMBL" id="GMI83662.1"/>
    </source>
</evidence>